<reference evidence="1 2" key="1">
    <citation type="submission" date="2020-05" db="EMBL/GenBank/DDBJ databases">
        <authorList>
            <person name="Petersen J."/>
            <person name="Sayavedra L."/>
        </authorList>
    </citation>
    <scope>NUCLEOTIDE SEQUENCE [LARGE SCALE GENOMIC DNA]</scope>
    <source>
        <strain evidence="1">B azoricus SOX ET2 1586I</strain>
    </source>
</reference>
<organism evidence="1 2">
    <name type="scientific">Bathymodiolus thermophilus thioautotrophic gill symbiont</name>
    <dbReference type="NCBI Taxonomy" id="2360"/>
    <lineage>
        <taxon>Bacteria</taxon>
        <taxon>Pseudomonadati</taxon>
        <taxon>Pseudomonadota</taxon>
        <taxon>Gammaproteobacteria</taxon>
        <taxon>sulfur-oxidizing symbionts</taxon>
    </lineage>
</organism>
<sequence>MFKFGADDALENMRWHLNKVAKINIASEILLEIFKRLQKFDTIYKHTKKQAYSRQNRLMVSGFA</sequence>
<protein>
    <recommendedName>
        <fullName evidence="3">Transposase</fullName>
    </recommendedName>
</protein>
<keyword evidence="2" id="KW-1185">Reference proteome</keyword>
<dbReference type="RefSeq" id="WP_202775548.1">
    <property type="nucleotide sequence ID" value="NZ_CAHJWF010000473.1"/>
</dbReference>
<dbReference type="Proteomes" id="UP000626656">
    <property type="component" value="Unassembled WGS sequence"/>
</dbReference>
<evidence type="ECO:0000313" key="2">
    <source>
        <dbReference type="Proteomes" id="UP000626656"/>
    </source>
</evidence>
<accession>A0ABN7GD86</accession>
<proteinExistence type="predicted"/>
<evidence type="ECO:0000313" key="1">
    <source>
        <dbReference type="EMBL" id="CAB5507795.1"/>
    </source>
</evidence>
<evidence type="ECO:0008006" key="3">
    <source>
        <dbReference type="Google" id="ProtNLM"/>
    </source>
</evidence>
<name>A0ABN7GD86_9GAMM</name>
<dbReference type="EMBL" id="CAHJWF010000473">
    <property type="protein sequence ID" value="CAB5507795.1"/>
    <property type="molecule type" value="Genomic_DNA"/>
</dbReference>
<gene>
    <name evidence="1" type="ORF">AZO1586I_2070</name>
</gene>
<comment type="caution">
    <text evidence="1">The sequence shown here is derived from an EMBL/GenBank/DDBJ whole genome shotgun (WGS) entry which is preliminary data.</text>
</comment>